<dbReference type="SMART" id="SM00933">
    <property type="entry name" value="NurA"/>
    <property type="match status" value="1"/>
</dbReference>
<keyword evidence="3" id="KW-1185">Reference proteome</keyword>
<dbReference type="AlphaFoldDB" id="A0ABD5Z8F6"/>
<evidence type="ECO:0000313" key="3">
    <source>
        <dbReference type="Proteomes" id="UP001596447"/>
    </source>
</evidence>
<feature type="domain" description="NurA" evidence="1">
    <location>
        <begin position="74"/>
        <end position="386"/>
    </location>
</feature>
<evidence type="ECO:0000313" key="2">
    <source>
        <dbReference type="EMBL" id="MFC7201452.1"/>
    </source>
</evidence>
<proteinExistence type="predicted"/>
<gene>
    <name evidence="2" type="ORF">ACFQJ9_18935</name>
</gene>
<dbReference type="EMBL" id="JBHTAR010000011">
    <property type="protein sequence ID" value="MFC7201452.1"/>
    <property type="molecule type" value="Genomic_DNA"/>
</dbReference>
<sequence>MTLDPVHFGGITDLVGRVSHGIDEEEHRDEALRAWETYFDPLFEDGNEILTPVGERRRYAAAIDEAGVQPDQFDTVHGLDSGTINPRAFKNGLVLDVAQAAMSVTPSDEDVHRSRTVVATVHASDETVQVPEDDTWQQKDEGFWWGKIFEAPRVDRDERAVVHALSLYLAESEHAKRLADGVDDLLVLDGPLYPKIITNWLDQSRPLSDLPLENDLVQKVVANYIGLVETFVERDVPLMGFVKNVQSRGLVRTLGRKGGPTPWNDDAAFFSQLLERRESGEEGYERRTDDLTYTNWFVSRLGYDREFSRLGDYLGVETSLDPEAYEVAFFVLYEPRSDVVYKVEMPAAFARDDAVRERVTRQVLRDVAEHAGPPPAVARADELAKIGHAEKAELIPALEEALDSEYDASYDDRRWGIE</sequence>
<evidence type="ECO:0000259" key="1">
    <source>
        <dbReference type="SMART" id="SM00933"/>
    </source>
</evidence>
<dbReference type="RefSeq" id="WP_279528197.1">
    <property type="nucleotide sequence ID" value="NZ_CP122312.1"/>
</dbReference>
<reference evidence="2 3" key="1">
    <citation type="journal article" date="2019" name="Int. J. Syst. Evol. Microbiol.">
        <title>The Global Catalogue of Microorganisms (GCM) 10K type strain sequencing project: providing services to taxonomists for standard genome sequencing and annotation.</title>
        <authorList>
            <consortium name="The Broad Institute Genomics Platform"/>
            <consortium name="The Broad Institute Genome Sequencing Center for Infectious Disease"/>
            <person name="Wu L."/>
            <person name="Ma J."/>
        </authorList>
    </citation>
    <scope>NUCLEOTIDE SEQUENCE [LARGE SCALE GENOMIC DNA]</scope>
    <source>
        <strain evidence="2 3">XZGYJ-43</strain>
    </source>
</reference>
<accession>A0ABD5Z8F6</accession>
<dbReference type="Proteomes" id="UP001596447">
    <property type="component" value="Unassembled WGS sequence"/>
</dbReference>
<dbReference type="Pfam" id="PF09376">
    <property type="entry name" value="NurA"/>
    <property type="match status" value="1"/>
</dbReference>
<name>A0ABD5Z8F6_9EURY</name>
<dbReference type="InterPro" id="IPR018977">
    <property type="entry name" value="NurA_domain"/>
</dbReference>
<comment type="caution">
    <text evidence="2">The sequence shown here is derived from an EMBL/GenBank/DDBJ whole genome shotgun (WGS) entry which is preliminary data.</text>
</comment>
<organism evidence="2 3">
    <name type="scientific">Halospeciosus flavus</name>
    <dbReference type="NCBI Taxonomy" id="3032283"/>
    <lineage>
        <taxon>Archaea</taxon>
        <taxon>Methanobacteriati</taxon>
        <taxon>Methanobacteriota</taxon>
        <taxon>Stenosarchaea group</taxon>
        <taxon>Halobacteria</taxon>
        <taxon>Halobacteriales</taxon>
        <taxon>Halobacteriaceae</taxon>
        <taxon>Halospeciosus</taxon>
    </lineage>
</organism>
<protein>
    <submittedName>
        <fullName evidence="2">DNA double-strand break repair nuclease NurA</fullName>
    </submittedName>
</protein>